<name>A0A0M2KCB6_9GAMM</name>
<dbReference type="InterPro" id="IPR010854">
    <property type="entry name" value="YdgH/BhsA/McbA-like_dom"/>
</dbReference>
<gene>
    <name evidence="3" type="ORF">SY86_15935</name>
</gene>
<dbReference type="Proteomes" id="UP000033924">
    <property type="component" value="Unassembled WGS sequence"/>
</dbReference>
<comment type="caution">
    <text evidence="3">The sequence shown here is derived from an EMBL/GenBank/DDBJ whole genome shotgun (WGS) entry which is preliminary data.</text>
</comment>
<dbReference type="PATRIC" id="fig|65700.7.peg.3992"/>
<reference evidence="3 4" key="1">
    <citation type="submission" date="2015-01" db="EMBL/GenBank/DDBJ databases">
        <title>Erwinia tracheiphila.</title>
        <authorList>
            <person name="Shapiro L.R."/>
        </authorList>
    </citation>
    <scope>NUCLEOTIDE SEQUENCE [LARGE SCALE GENOMIC DNA]</scope>
    <source>
        <strain evidence="3 4">BuffGH</strain>
    </source>
</reference>
<evidence type="ECO:0000313" key="4">
    <source>
        <dbReference type="Proteomes" id="UP000033924"/>
    </source>
</evidence>
<sequence>MCHYIKTITVTEDTVNSYMDKISKSADKAGAEYFVIKGFNTVGNGSQSSPANVNLEKSDSFAPSFFS</sequence>
<evidence type="ECO:0000259" key="2">
    <source>
        <dbReference type="Pfam" id="PF07338"/>
    </source>
</evidence>
<keyword evidence="1" id="KW-0732">Signal</keyword>
<organism evidence="3 4">
    <name type="scientific">Erwinia tracheiphila</name>
    <dbReference type="NCBI Taxonomy" id="65700"/>
    <lineage>
        <taxon>Bacteria</taxon>
        <taxon>Pseudomonadati</taxon>
        <taxon>Pseudomonadota</taxon>
        <taxon>Gammaproteobacteria</taxon>
        <taxon>Enterobacterales</taxon>
        <taxon>Erwiniaceae</taxon>
        <taxon>Erwinia</taxon>
    </lineage>
</organism>
<dbReference type="InterPro" id="IPR025543">
    <property type="entry name" value="Dodecin-like"/>
</dbReference>
<dbReference type="Pfam" id="PF07338">
    <property type="entry name" value="YdgH_BhsA-like"/>
    <property type="match status" value="1"/>
</dbReference>
<keyword evidence="4" id="KW-1185">Reference proteome</keyword>
<dbReference type="InterPro" id="IPR036275">
    <property type="entry name" value="YdgH-like_sf"/>
</dbReference>
<dbReference type="RefSeq" id="WP_052734718.1">
    <property type="nucleotide sequence ID" value="NZ_CP089932.1"/>
</dbReference>
<evidence type="ECO:0000313" key="3">
    <source>
        <dbReference type="EMBL" id="KKF36589.1"/>
    </source>
</evidence>
<accession>A0A0M2KCB6</accession>
<proteinExistence type="predicted"/>
<dbReference type="Gene3D" id="3.30.1660.10">
    <property type="entry name" value="Flavin-binding protein dodecin"/>
    <property type="match status" value="1"/>
</dbReference>
<evidence type="ECO:0000256" key="1">
    <source>
        <dbReference type="ARBA" id="ARBA00022729"/>
    </source>
</evidence>
<protein>
    <recommendedName>
        <fullName evidence="2">YdgH/BhsA/McbA-like domain-containing protein</fullName>
    </recommendedName>
</protein>
<dbReference type="SUPFAM" id="SSF159871">
    <property type="entry name" value="YdgH-like"/>
    <property type="match status" value="1"/>
</dbReference>
<dbReference type="AlphaFoldDB" id="A0A0M2KCB6"/>
<feature type="domain" description="YdgH/BhsA/McbA-like" evidence="2">
    <location>
        <begin position="5"/>
        <end position="46"/>
    </location>
</feature>
<dbReference type="EMBL" id="JXNU01000003">
    <property type="protein sequence ID" value="KKF36589.1"/>
    <property type="molecule type" value="Genomic_DNA"/>
</dbReference>